<proteinExistence type="predicted"/>
<dbReference type="InterPro" id="IPR051959">
    <property type="entry name" value="PAK1-Kinase_Regulator"/>
</dbReference>
<feature type="repeat" description="WD" evidence="2">
    <location>
        <begin position="76"/>
        <end position="106"/>
    </location>
</feature>
<sequence>MVKSPSFEVVVGSYEEFLLGYNFTSKSGELAQSFAAHDHAASIRCVALSGHYLASGGADDRIFIYDLKSRKEHCSLTHHDATINCLQFTENHSHLISGSSDGVLAIVRVGNWQLEKVWEKAHKGAAILDIAVHSSGKLALTLGADCSLCTWNLVKGRQAYIINLNSKCKDARSLEKILWASDGVRFVLHGGKYTEIWSIESGGVLKQVEHEEKVTSCSWLSDSVLLVGHEDGQISILNLDNSNKELFKAHESRVKSITVHRKWIISVSSSGDIKVWNKDFEELAVVDTGCRLTCLCLVPPIKMKSETLVNKSEDVVEVNPEETKKKVTKPRVVEMVEESDEEVTIEEKNKKKEKRKPEVQVIEEVSRKKKKKKKTSKLPNN</sequence>
<gene>
    <name evidence="4" type="ORF">BDFB_004631</name>
</gene>
<keyword evidence="4" id="KW-0418">Kinase</keyword>
<dbReference type="GO" id="GO:0016301">
    <property type="term" value="F:kinase activity"/>
    <property type="evidence" value="ECO:0007669"/>
    <property type="project" value="UniProtKB-KW"/>
</dbReference>
<dbReference type="SUPFAM" id="SSF50978">
    <property type="entry name" value="WD40 repeat-like"/>
    <property type="match status" value="1"/>
</dbReference>
<evidence type="ECO:0000313" key="4">
    <source>
        <dbReference type="EMBL" id="RZC37527.1"/>
    </source>
</evidence>
<keyword evidence="2" id="KW-0853">WD repeat</keyword>
<evidence type="ECO:0000256" key="1">
    <source>
        <dbReference type="ARBA" id="ARBA00045213"/>
    </source>
</evidence>
<accession>A0A482VZ32</accession>
<dbReference type="STRING" id="1661398.A0A482VZ32"/>
<dbReference type="AlphaFoldDB" id="A0A482VZ32"/>
<dbReference type="InterPro" id="IPR015943">
    <property type="entry name" value="WD40/YVTN_repeat-like_dom_sf"/>
</dbReference>
<feature type="region of interest" description="Disordered" evidence="3">
    <location>
        <begin position="338"/>
        <end position="381"/>
    </location>
</feature>
<dbReference type="PANTHER" id="PTHR44675:SF1">
    <property type="entry name" value="P21-ACTIVATED PROTEIN KINASE-INTERACTING PROTEIN 1"/>
    <property type="match status" value="1"/>
</dbReference>
<name>A0A482VZ32_ASBVE</name>
<protein>
    <submittedName>
        <fullName evidence="4">p21-activated protein kinase-interacting protein 1-like</fullName>
    </submittedName>
</protein>
<dbReference type="OrthoDB" id="308449at2759"/>
<comment type="function">
    <text evidence="1">Negatively regulates the PAK1 kinase. PAK1 is a member of the PAK kinase family, which has been shown to play a positive role in the regulation of signaling pathways involving MAPK8 and RELA. PAK1 exists as an inactive homodimer, which is activated by binding of small GTPases such as CDC42 to an N-terminal regulatory domain. PAK1IP1 also binds to the N-terminus of PAK1, and inhibits the specific activation of PAK1 by CDC42. May be involved in ribosomal large subunit assembly.</text>
</comment>
<evidence type="ECO:0000256" key="3">
    <source>
        <dbReference type="SAM" id="MobiDB-lite"/>
    </source>
</evidence>
<dbReference type="EMBL" id="QDEB01051878">
    <property type="protein sequence ID" value="RZC37527.1"/>
    <property type="molecule type" value="Genomic_DNA"/>
</dbReference>
<evidence type="ECO:0000313" key="5">
    <source>
        <dbReference type="Proteomes" id="UP000292052"/>
    </source>
</evidence>
<dbReference type="Gene3D" id="2.130.10.10">
    <property type="entry name" value="YVTN repeat-like/Quinoprotein amine dehydrogenase"/>
    <property type="match status" value="2"/>
</dbReference>
<feature type="repeat" description="WD" evidence="2">
    <location>
        <begin position="247"/>
        <end position="277"/>
    </location>
</feature>
<organism evidence="4 5">
    <name type="scientific">Asbolus verrucosus</name>
    <name type="common">Desert ironclad beetle</name>
    <dbReference type="NCBI Taxonomy" id="1661398"/>
    <lineage>
        <taxon>Eukaryota</taxon>
        <taxon>Metazoa</taxon>
        <taxon>Ecdysozoa</taxon>
        <taxon>Arthropoda</taxon>
        <taxon>Hexapoda</taxon>
        <taxon>Insecta</taxon>
        <taxon>Pterygota</taxon>
        <taxon>Neoptera</taxon>
        <taxon>Endopterygota</taxon>
        <taxon>Coleoptera</taxon>
        <taxon>Polyphaga</taxon>
        <taxon>Cucujiformia</taxon>
        <taxon>Tenebrionidae</taxon>
        <taxon>Pimeliinae</taxon>
        <taxon>Asbolus</taxon>
    </lineage>
</organism>
<dbReference type="SMART" id="SM00320">
    <property type="entry name" value="WD40"/>
    <property type="match status" value="5"/>
</dbReference>
<dbReference type="Proteomes" id="UP000292052">
    <property type="component" value="Unassembled WGS sequence"/>
</dbReference>
<evidence type="ECO:0000256" key="2">
    <source>
        <dbReference type="PROSITE-ProRule" id="PRU00221"/>
    </source>
</evidence>
<dbReference type="InterPro" id="IPR036322">
    <property type="entry name" value="WD40_repeat_dom_sf"/>
</dbReference>
<feature type="compositionally biased region" description="Basic and acidic residues" evidence="3">
    <location>
        <begin position="345"/>
        <end position="358"/>
    </location>
</feature>
<dbReference type="PROSITE" id="PS50082">
    <property type="entry name" value="WD_REPEATS_2"/>
    <property type="match status" value="2"/>
</dbReference>
<dbReference type="PANTHER" id="PTHR44675">
    <property type="entry name" value="PAK1 INTERACTING PROTEIN 1"/>
    <property type="match status" value="1"/>
</dbReference>
<comment type="caution">
    <text evidence="4">The sequence shown here is derived from an EMBL/GenBank/DDBJ whole genome shotgun (WGS) entry which is preliminary data.</text>
</comment>
<feature type="compositionally biased region" description="Basic residues" evidence="3">
    <location>
        <begin position="367"/>
        <end position="381"/>
    </location>
</feature>
<keyword evidence="4" id="KW-0808">Transferase</keyword>
<dbReference type="InterPro" id="IPR001680">
    <property type="entry name" value="WD40_rpt"/>
</dbReference>
<dbReference type="Pfam" id="PF00400">
    <property type="entry name" value="WD40"/>
    <property type="match status" value="5"/>
</dbReference>
<keyword evidence="5" id="KW-1185">Reference proteome</keyword>
<reference evidence="4 5" key="1">
    <citation type="submission" date="2017-03" db="EMBL/GenBank/DDBJ databases">
        <title>Genome of the blue death feigning beetle - Asbolus verrucosus.</title>
        <authorList>
            <person name="Rider S.D."/>
        </authorList>
    </citation>
    <scope>NUCLEOTIDE SEQUENCE [LARGE SCALE GENOMIC DNA]</scope>
    <source>
        <strain evidence="4">Butters</strain>
        <tissue evidence="4">Head and leg muscle</tissue>
    </source>
</reference>